<reference evidence="1" key="2">
    <citation type="submission" date="2025-09" db="UniProtKB">
        <authorList>
            <consortium name="Ensembl"/>
        </authorList>
    </citation>
    <scope>IDENTIFICATION</scope>
</reference>
<dbReference type="PANTHER" id="PTHR31952">
    <property type="entry name" value="CB1 CANNABINOID RECEPTOR-INTERACTING PROTEIN 1"/>
    <property type="match status" value="1"/>
</dbReference>
<keyword evidence="2" id="KW-1185">Reference proteome</keyword>
<dbReference type="Proteomes" id="UP000472270">
    <property type="component" value="Unassembled WGS sequence"/>
</dbReference>
<dbReference type="InterPro" id="IPR029204">
    <property type="entry name" value="CNRIP1"/>
</dbReference>
<gene>
    <name evidence="1" type="primary">LOC107747435</name>
</gene>
<reference evidence="1" key="1">
    <citation type="submission" date="2025-08" db="UniProtKB">
        <authorList>
            <consortium name="Ensembl"/>
        </authorList>
    </citation>
    <scope>IDENTIFICATION</scope>
</reference>
<sequence>MADVPAIINIAISLKIQPNDGPVFYKVDGTRFGQSRTIKLLTGSKYKIEVIVNTMGIGGKSFPLEQQSKDEEQIVYNGTYDTEGVPHTKSGDRQPVQVSIEVTQPIISVDWGMGSLTWTNKKPTTYSNLI</sequence>
<evidence type="ECO:0000313" key="1">
    <source>
        <dbReference type="Ensembl" id="ENSSRHP00000041574.1"/>
    </source>
</evidence>
<evidence type="ECO:0000313" key="2">
    <source>
        <dbReference type="Proteomes" id="UP000472270"/>
    </source>
</evidence>
<dbReference type="AlphaFoldDB" id="A0A673IRJ5"/>
<organism evidence="1 2">
    <name type="scientific">Sinocyclocheilus rhinocerous</name>
    <dbReference type="NCBI Taxonomy" id="307959"/>
    <lineage>
        <taxon>Eukaryota</taxon>
        <taxon>Metazoa</taxon>
        <taxon>Chordata</taxon>
        <taxon>Craniata</taxon>
        <taxon>Vertebrata</taxon>
        <taxon>Euteleostomi</taxon>
        <taxon>Actinopterygii</taxon>
        <taxon>Neopterygii</taxon>
        <taxon>Teleostei</taxon>
        <taxon>Ostariophysi</taxon>
        <taxon>Cypriniformes</taxon>
        <taxon>Cyprinidae</taxon>
        <taxon>Cyprininae</taxon>
        <taxon>Sinocyclocheilus</taxon>
    </lineage>
</organism>
<proteinExistence type="predicted"/>
<dbReference type="PANTHER" id="PTHR31952:SF2">
    <property type="entry name" value="CB1 CANNABINOID RECEPTOR-INTERACTING PROTEIN 1"/>
    <property type="match status" value="1"/>
</dbReference>
<dbReference type="Pfam" id="PF15043">
    <property type="entry name" value="CNRIP1"/>
    <property type="match status" value="1"/>
</dbReference>
<protein>
    <submittedName>
        <fullName evidence="1">CB1 cannabinoid receptor-interacting protein 1-like</fullName>
    </submittedName>
</protein>
<name>A0A673IRJ5_9TELE</name>
<accession>A0A673IRJ5</accession>
<dbReference type="GO" id="GO:0031718">
    <property type="term" value="F:type 1 cannabinoid receptor binding"/>
    <property type="evidence" value="ECO:0007669"/>
    <property type="project" value="TreeGrafter"/>
</dbReference>
<dbReference type="GO" id="GO:0005886">
    <property type="term" value="C:plasma membrane"/>
    <property type="evidence" value="ECO:0007669"/>
    <property type="project" value="TreeGrafter"/>
</dbReference>
<dbReference type="Ensembl" id="ENSSRHT00000042755.1">
    <property type="protein sequence ID" value="ENSSRHP00000041574.1"/>
    <property type="gene ID" value="ENSSRHG00000021078.1"/>
</dbReference>